<sequence>MNQQGILSPETFLSHWQGHRHLTRRVIEAFPEAQLFTFTAAPPMRTFGELAWECYGVAAYTLSGLVTDEWPAPDLNGPSPQDKRALLAAWDALTARLDAELLTVPPSRYDEMKVMFWGTMTAFTAAIYAVDNEIHHRAQGYVYLRALGIEPPPFYERGQVPVSA</sequence>
<protein>
    <submittedName>
        <fullName evidence="3">DinB family protein</fullName>
    </submittedName>
</protein>
<evidence type="ECO:0000313" key="4">
    <source>
        <dbReference type="Proteomes" id="UP000008635"/>
    </source>
</evidence>
<name>E8UA40_DEIML</name>
<reference evidence="3 4" key="1">
    <citation type="journal article" date="2011" name="Stand. Genomic Sci.">
        <title>Complete genome sequence of Deinococcus maricopensis type strain (LB-34).</title>
        <authorList>
            <person name="Pukall R."/>
            <person name="Zeytun A."/>
            <person name="Lucas S."/>
            <person name="Lapidus A."/>
            <person name="Hammon N."/>
            <person name="Deshpande S."/>
            <person name="Nolan M."/>
            <person name="Cheng J.F."/>
            <person name="Pitluck S."/>
            <person name="Liolios K."/>
            <person name="Pagani I."/>
            <person name="Mikhailova N."/>
            <person name="Ivanova N."/>
            <person name="Mavromatis K."/>
            <person name="Pati A."/>
            <person name="Tapia R."/>
            <person name="Han C."/>
            <person name="Goodwin L."/>
            <person name="Chen A."/>
            <person name="Palaniappan K."/>
            <person name="Land M."/>
            <person name="Hauser L."/>
            <person name="Chang Y.J."/>
            <person name="Jeffries C.D."/>
            <person name="Brambilla E.M."/>
            <person name="Rohde M."/>
            <person name="Goker M."/>
            <person name="Detter J.C."/>
            <person name="Woyke T."/>
            <person name="Bristow J."/>
            <person name="Eisen J.A."/>
            <person name="Markowitz V."/>
            <person name="Hugenholtz P."/>
            <person name="Kyrpides N.C."/>
            <person name="Klenk H.P."/>
        </authorList>
    </citation>
    <scope>NUCLEOTIDE SEQUENCE [LARGE SCALE GENOMIC DNA]</scope>
    <source>
        <strain evidence="4">DSM 21211 / LMG 22137 / NRRL B-23946 / LB-34</strain>
    </source>
</reference>
<gene>
    <name evidence="3" type="ordered locus">Deima_2291</name>
</gene>
<keyword evidence="4" id="KW-1185">Reference proteome</keyword>
<comment type="similarity">
    <text evidence="1">Belongs to the DinB family.</text>
</comment>
<accession>E8UA40</accession>
<keyword evidence="2" id="KW-0479">Metal-binding</keyword>
<dbReference type="eggNOG" id="COG2318">
    <property type="taxonomic scope" value="Bacteria"/>
</dbReference>
<dbReference type="GO" id="GO:0046872">
    <property type="term" value="F:metal ion binding"/>
    <property type="evidence" value="ECO:0007669"/>
    <property type="project" value="UniProtKB-KW"/>
</dbReference>
<evidence type="ECO:0000256" key="2">
    <source>
        <dbReference type="ARBA" id="ARBA00022723"/>
    </source>
</evidence>
<proteinExistence type="inferred from homology"/>
<evidence type="ECO:0000313" key="3">
    <source>
        <dbReference type="EMBL" id="ADV67929.1"/>
    </source>
</evidence>
<dbReference type="KEGG" id="dmr:Deima_2291"/>
<dbReference type="HOGENOM" id="CLU_116635_0_0_0"/>
<dbReference type="InterPro" id="IPR034660">
    <property type="entry name" value="DinB/YfiT-like"/>
</dbReference>
<dbReference type="InterPro" id="IPR007837">
    <property type="entry name" value="DinB"/>
</dbReference>
<organism evidence="3 4">
    <name type="scientific">Deinococcus maricopensis (strain DSM 21211 / LMG 22137 / NRRL B-23946 / LB-34)</name>
    <dbReference type="NCBI Taxonomy" id="709986"/>
    <lineage>
        <taxon>Bacteria</taxon>
        <taxon>Thermotogati</taxon>
        <taxon>Deinococcota</taxon>
        <taxon>Deinococci</taxon>
        <taxon>Deinococcales</taxon>
        <taxon>Deinococcaceae</taxon>
        <taxon>Deinococcus</taxon>
    </lineage>
</organism>
<dbReference type="Proteomes" id="UP000008635">
    <property type="component" value="Chromosome"/>
</dbReference>
<dbReference type="SUPFAM" id="SSF109854">
    <property type="entry name" value="DinB/YfiT-like putative metalloenzymes"/>
    <property type="match status" value="1"/>
</dbReference>
<dbReference type="AlphaFoldDB" id="E8UA40"/>
<dbReference type="Gene3D" id="1.20.120.450">
    <property type="entry name" value="dinb family like domain"/>
    <property type="match status" value="1"/>
</dbReference>
<dbReference type="OrthoDB" id="119432at2"/>
<dbReference type="EMBL" id="CP002454">
    <property type="protein sequence ID" value="ADV67929.1"/>
    <property type="molecule type" value="Genomic_DNA"/>
</dbReference>
<evidence type="ECO:0000256" key="1">
    <source>
        <dbReference type="ARBA" id="ARBA00008635"/>
    </source>
</evidence>
<dbReference type="Pfam" id="PF05163">
    <property type="entry name" value="DinB"/>
    <property type="match status" value="1"/>
</dbReference>
<dbReference type="STRING" id="709986.Deima_2291"/>
<reference evidence="4" key="2">
    <citation type="submission" date="2011-01" db="EMBL/GenBank/DDBJ databases">
        <title>The complete genome of Deinococcus maricopensis DSM 21211.</title>
        <authorList>
            <consortium name="US DOE Joint Genome Institute (JGI-PGF)"/>
            <person name="Lucas S."/>
            <person name="Copeland A."/>
            <person name="Lapidus A."/>
            <person name="Goodwin L."/>
            <person name="Pitluck S."/>
            <person name="Kyrpides N."/>
            <person name="Mavromatis K."/>
            <person name="Pagani I."/>
            <person name="Ivanova N."/>
            <person name="Ovchinnikova G."/>
            <person name="Zeytun A."/>
            <person name="Detter J.C."/>
            <person name="Han C."/>
            <person name="Land M."/>
            <person name="Hauser L."/>
            <person name="Markowitz V."/>
            <person name="Cheng J.-F."/>
            <person name="Hugenholtz P."/>
            <person name="Woyke T."/>
            <person name="Wu D."/>
            <person name="Pukall R."/>
            <person name="Gehrich-Schroeter G."/>
            <person name="Brambilla E."/>
            <person name="Klenk H.-P."/>
            <person name="Eisen J.A."/>
        </authorList>
    </citation>
    <scope>NUCLEOTIDE SEQUENCE [LARGE SCALE GENOMIC DNA]</scope>
    <source>
        <strain evidence="4">DSM 21211 / LMG 22137 / NRRL B-23946 / LB-34</strain>
    </source>
</reference>
<dbReference type="RefSeq" id="WP_013557434.1">
    <property type="nucleotide sequence ID" value="NC_014958.1"/>
</dbReference>